<feature type="region of interest" description="Disordered" evidence="1">
    <location>
        <begin position="282"/>
        <end position="357"/>
    </location>
</feature>
<dbReference type="Proteomes" id="UP000008141">
    <property type="component" value="Unassembled WGS sequence"/>
</dbReference>
<dbReference type="EMBL" id="GL433858">
    <property type="protein sequence ID" value="EFN52176.1"/>
    <property type="molecule type" value="Genomic_DNA"/>
</dbReference>
<reference evidence="3 4" key="1">
    <citation type="journal article" date="2010" name="Plant Cell">
        <title>The Chlorella variabilis NC64A genome reveals adaptation to photosymbiosis, coevolution with viruses, and cryptic sex.</title>
        <authorList>
            <person name="Blanc G."/>
            <person name="Duncan G."/>
            <person name="Agarkova I."/>
            <person name="Borodovsky M."/>
            <person name="Gurnon J."/>
            <person name="Kuo A."/>
            <person name="Lindquist E."/>
            <person name="Lucas S."/>
            <person name="Pangilinan J."/>
            <person name="Polle J."/>
            <person name="Salamov A."/>
            <person name="Terry A."/>
            <person name="Yamada T."/>
            <person name="Dunigan D.D."/>
            <person name="Grigoriev I.V."/>
            <person name="Claverie J.M."/>
            <person name="Van Etten J.L."/>
        </authorList>
    </citation>
    <scope>NUCLEOTIDE SEQUENCE [LARGE SCALE GENOMIC DNA]</scope>
    <source>
        <strain evidence="3 4">NC64A</strain>
    </source>
</reference>
<feature type="region of interest" description="Disordered" evidence="1">
    <location>
        <begin position="369"/>
        <end position="400"/>
    </location>
</feature>
<dbReference type="RefSeq" id="XP_005844278.1">
    <property type="nucleotide sequence ID" value="XM_005844216.1"/>
</dbReference>
<dbReference type="GeneID" id="17351542"/>
<evidence type="ECO:0000313" key="4">
    <source>
        <dbReference type="Proteomes" id="UP000008141"/>
    </source>
</evidence>
<dbReference type="InParanoid" id="E1ZQ48"/>
<evidence type="ECO:0000256" key="2">
    <source>
        <dbReference type="SAM" id="Phobius"/>
    </source>
</evidence>
<keyword evidence="4" id="KW-1185">Reference proteome</keyword>
<sequence>MEIEVRGPAAPQHARRRFKLANDTPTGWQRNLVIPVAAFMLIATLVVVVPSTGLARSPSQRLTNTALQYISAASALARSGATAAGSASPSDAKSSENDGDWPCRESGYCSVGKLEAYVGEVDSLAGFKAALDVFTRQWPHCERWELLLHYLNGTWDEEIGGRRFPPRGNYSLAFIKMLEEESGVKFADIEGPTPSDYVPQNETFIFTPGDKLVQLVRLANRVGRVLLVPDPVCDSPWLLTYGFDDDQHCIWWHVVDPTCMPGRYIVHPDYKAFLRLLPEGTDQPAPDNTVHLGALEPGQGQDTKEKAQASASEVHARTGSPVSTPQPGAQDTVQRRTAEQQQGEGPSLAAAAKAAEQKAEPHILFLDAIPDLTPGGWPEEGETDQARAPQGALGKQWVRA</sequence>
<dbReference type="AlphaFoldDB" id="E1ZQ48"/>
<evidence type="ECO:0000313" key="3">
    <source>
        <dbReference type="EMBL" id="EFN52176.1"/>
    </source>
</evidence>
<dbReference type="OrthoDB" id="515978at2759"/>
<evidence type="ECO:0000256" key="1">
    <source>
        <dbReference type="SAM" id="MobiDB-lite"/>
    </source>
</evidence>
<keyword evidence="2" id="KW-0472">Membrane</keyword>
<feature type="compositionally biased region" description="Polar residues" evidence="1">
    <location>
        <begin position="320"/>
        <end position="332"/>
    </location>
</feature>
<protein>
    <submittedName>
        <fullName evidence="3">Expressed protein</fullName>
    </submittedName>
</protein>
<organism evidence="4">
    <name type="scientific">Chlorella variabilis</name>
    <name type="common">Green alga</name>
    <dbReference type="NCBI Taxonomy" id="554065"/>
    <lineage>
        <taxon>Eukaryota</taxon>
        <taxon>Viridiplantae</taxon>
        <taxon>Chlorophyta</taxon>
        <taxon>core chlorophytes</taxon>
        <taxon>Trebouxiophyceae</taxon>
        <taxon>Chlorellales</taxon>
        <taxon>Chlorellaceae</taxon>
        <taxon>Chlorella clade</taxon>
        <taxon>Chlorella</taxon>
    </lineage>
</organism>
<gene>
    <name evidence="3" type="ORF">CHLNCDRAFT_59021</name>
</gene>
<keyword evidence="2" id="KW-1133">Transmembrane helix</keyword>
<proteinExistence type="predicted"/>
<feature type="transmembrane region" description="Helical" evidence="2">
    <location>
        <begin position="32"/>
        <end position="55"/>
    </location>
</feature>
<dbReference type="KEGG" id="cvr:CHLNCDRAFT_59021"/>
<accession>E1ZQ48</accession>
<name>E1ZQ48_CHLVA</name>
<keyword evidence="2" id="KW-0812">Transmembrane</keyword>